<keyword evidence="2" id="KW-1185">Reference proteome</keyword>
<gene>
    <name evidence="1" type="ORF">H206_03596</name>
</gene>
<evidence type="ECO:0000313" key="1">
    <source>
        <dbReference type="EMBL" id="RWX46808.1"/>
    </source>
</evidence>
<dbReference type="Proteomes" id="UP000287853">
    <property type="component" value="Unassembled WGS sequence"/>
</dbReference>
<dbReference type="AlphaFoldDB" id="A0A3S3UC93"/>
<reference evidence="1 2" key="1">
    <citation type="submission" date="2017-01" db="EMBL/GenBank/DDBJ databases">
        <title>The cable genome- insights into the physiology and evolution of filamentous bacteria capable of sulfide oxidation via long distance electron transfer.</title>
        <authorList>
            <person name="Schreiber L."/>
            <person name="Bjerg J.T."/>
            <person name="Boggild A."/>
            <person name="Van De Vossenberg J."/>
            <person name="Meysman F."/>
            <person name="Nielsen L.P."/>
            <person name="Schramm A."/>
            <person name="Kjeldsen K.U."/>
        </authorList>
    </citation>
    <scope>NUCLEOTIDE SEQUENCE [LARGE SCALE GENOMIC DNA]</scope>
    <source>
        <strain evidence="1">MCF</strain>
    </source>
</reference>
<dbReference type="EMBL" id="MTKO01000051">
    <property type="protein sequence ID" value="RWX46808.1"/>
    <property type="molecule type" value="Genomic_DNA"/>
</dbReference>
<organism evidence="1 2">
    <name type="scientific">Candidatus Electrothrix aarhusensis</name>
    <dbReference type="NCBI Taxonomy" id="1859131"/>
    <lineage>
        <taxon>Bacteria</taxon>
        <taxon>Pseudomonadati</taxon>
        <taxon>Thermodesulfobacteriota</taxon>
        <taxon>Desulfobulbia</taxon>
        <taxon>Desulfobulbales</taxon>
        <taxon>Desulfobulbaceae</taxon>
        <taxon>Candidatus Electrothrix</taxon>
    </lineage>
</organism>
<sequence>MSATATTLNDINMKAIALLSNKLGTADTIRFLNQFTTGFGNYTEERKKVFDNMSLNDIVKEIKERRR</sequence>
<proteinExistence type="predicted"/>
<comment type="caution">
    <text evidence="1">The sequence shown here is derived from an EMBL/GenBank/DDBJ whole genome shotgun (WGS) entry which is preliminary data.</text>
</comment>
<accession>A0A3S3UC93</accession>
<evidence type="ECO:0000313" key="2">
    <source>
        <dbReference type="Proteomes" id="UP000287853"/>
    </source>
</evidence>
<protein>
    <submittedName>
        <fullName evidence="1">Uncharacterized protein</fullName>
    </submittedName>
</protein>
<name>A0A3S3UC93_9BACT</name>